<dbReference type="GeneTree" id="ENSGT01100000264695"/>
<dbReference type="Ensembl" id="ENSCPBT00000040326.1">
    <property type="protein sequence ID" value="ENSCPBP00000034375.1"/>
    <property type="gene ID" value="ENSCPBG00000023967.1"/>
</dbReference>
<accession>A0A8C3IHD7</accession>
<evidence type="ECO:0000256" key="2">
    <source>
        <dbReference type="ARBA" id="ARBA00019248"/>
    </source>
</evidence>
<keyword evidence="5" id="KW-0677">Repeat</keyword>
<evidence type="ECO:0000259" key="8">
    <source>
        <dbReference type="PROSITE" id="PS51465"/>
    </source>
</evidence>
<keyword evidence="10" id="KW-1185">Reference proteome</keyword>
<dbReference type="PANTHER" id="PTHR47729">
    <property type="entry name" value="SERINE PEPTIDASE INHIBITOR, KAZAL TYPE 2, TANDEM DUPLICATE 1-RELATED"/>
    <property type="match status" value="1"/>
</dbReference>
<dbReference type="GO" id="GO:0005576">
    <property type="term" value="C:extracellular region"/>
    <property type="evidence" value="ECO:0007669"/>
    <property type="project" value="UniProtKB-SubCell"/>
</dbReference>
<evidence type="ECO:0000256" key="7">
    <source>
        <dbReference type="ARBA" id="ARBA00023157"/>
    </source>
</evidence>
<evidence type="ECO:0000256" key="5">
    <source>
        <dbReference type="ARBA" id="ARBA00022737"/>
    </source>
</evidence>
<dbReference type="Proteomes" id="UP000694380">
    <property type="component" value="Unplaced"/>
</dbReference>
<keyword evidence="6" id="KW-0722">Serine protease inhibitor</keyword>
<dbReference type="Pfam" id="PF00050">
    <property type="entry name" value="Kazal_1"/>
    <property type="match status" value="1"/>
</dbReference>
<dbReference type="SMART" id="SM00280">
    <property type="entry name" value="KAZAL"/>
    <property type="match status" value="1"/>
</dbReference>
<comment type="subcellular location">
    <subcellularLocation>
        <location evidence="1">Secreted</location>
    </subcellularLocation>
</comment>
<evidence type="ECO:0000256" key="1">
    <source>
        <dbReference type="ARBA" id="ARBA00004613"/>
    </source>
</evidence>
<evidence type="ECO:0000256" key="6">
    <source>
        <dbReference type="ARBA" id="ARBA00022900"/>
    </source>
</evidence>
<keyword evidence="4" id="KW-0646">Protease inhibitor</keyword>
<name>A0A8C3IHD7_CHRPI</name>
<dbReference type="PANTHER" id="PTHR47729:SF1">
    <property type="entry name" value="OVOMUCOID-LIKE-RELATED"/>
    <property type="match status" value="1"/>
</dbReference>
<proteinExistence type="predicted"/>
<dbReference type="PROSITE" id="PS00282">
    <property type="entry name" value="KAZAL_1"/>
    <property type="match status" value="1"/>
</dbReference>
<reference evidence="9" key="2">
    <citation type="submission" date="2025-09" db="UniProtKB">
        <authorList>
            <consortium name="Ensembl"/>
        </authorList>
    </citation>
    <scope>IDENTIFICATION</scope>
</reference>
<dbReference type="GO" id="GO:0004867">
    <property type="term" value="F:serine-type endopeptidase inhibitor activity"/>
    <property type="evidence" value="ECO:0007669"/>
    <property type="project" value="UniProtKB-KW"/>
</dbReference>
<feature type="domain" description="Kazal-like" evidence="8">
    <location>
        <begin position="16"/>
        <end position="71"/>
    </location>
</feature>
<evidence type="ECO:0000313" key="10">
    <source>
        <dbReference type="Proteomes" id="UP000694380"/>
    </source>
</evidence>
<dbReference type="InterPro" id="IPR036058">
    <property type="entry name" value="Kazal_dom_sf"/>
</dbReference>
<keyword evidence="7" id="KW-1015">Disulfide bond</keyword>
<dbReference type="PROSITE" id="PS51465">
    <property type="entry name" value="KAZAL_2"/>
    <property type="match status" value="1"/>
</dbReference>
<keyword evidence="3" id="KW-0964">Secreted</keyword>
<dbReference type="Gene3D" id="3.30.60.30">
    <property type="match status" value="1"/>
</dbReference>
<evidence type="ECO:0000256" key="3">
    <source>
        <dbReference type="ARBA" id="ARBA00022525"/>
    </source>
</evidence>
<dbReference type="SUPFAM" id="SSF100895">
    <property type="entry name" value="Kazal-type serine protease inhibitors"/>
    <property type="match status" value="1"/>
</dbReference>
<sequence length="71" mass="8173">WGAGEWEVALGHLRLIRVLPVCVHYILKPMCILYYRPVCGSDGTTYRNKCELCSYCREHDKNIKIVKEGAC</sequence>
<evidence type="ECO:0000256" key="4">
    <source>
        <dbReference type="ARBA" id="ARBA00022690"/>
    </source>
</evidence>
<organism evidence="9 10">
    <name type="scientific">Chrysemys picta bellii</name>
    <name type="common">Western painted turtle</name>
    <name type="synonym">Emys bellii</name>
    <dbReference type="NCBI Taxonomy" id="8478"/>
    <lineage>
        <taxon>Eukaryota</taxon>
        <taxon>Metazoa</taxon>
        <taxon>Chordata</taxon>
        <taxon>Craniata</taxon>
        <taxon>Vertebrata</taxon>
        <taxon>Euteleostomi</taxon>
        <taxon>Archelosauria</taxon>
        <taxon>Testudinata</taxon>
        <taxon>Testudines</taxon>
        <taxon>Cryptodira</taxon>
        <taxon>Durocryptodira</taxon>
        <taxon>Testudinoidea</taxon>
        <taxon>Emydidae</taxon>
        <taxon>Chrysemys</taxon>
    </lineage>
</organism>
<reference evidence="9" key="1">
    <citation type="submission" date="2025-08" db="UniProtKB">
        <authorList>
            <consortium name="Ensembl"/>
        </authorList>
    </citation>
    <scope>IDENTIFICATION</scope>
</reference>
<protein>
    <recommendedName>
        <fullName evidence="2">Ovomucoid</fullName>
    </recommendedName>
</protein>
<evidence type="ECO:0000313" key="9">
    <source>
        <dbReference type="Ensembl" id="ENSCPBP00000034375.1"/>
    </source>
</evidence>
<dbReference type="AlphaFoldDB" id="A0A8C3IHD7"/>
<dbReference type="InterPro" id="IPR002350">
    <property type="entry name" value="Kazal_dom"/>
</dbReference>
<dbReference type="InterPro" id="IPR051597">
    <property type="entry name" value="Bifunctional_prot_inhibitor"/>
</dbReference>